<feature type="signal peptide" evidence="1">
    <location>
        <begin position="1"/>
        <end position="24"/>
    </location>
</feature>
<dbReference type="OrthoDB" id="2260107at2"/>
<feature type="domain" description="S-layer protein C-terminal" evidence="2">
    <location>
        <begin position="388"/>
        <end position="430"/>
    </location>
</feature>
<feature type="chain" id="PRO_5005209220" description="S-layer protein C-terminal domain-containing protein" evidence="1">
    <location>
        <begin position="25"/>
        <end position="498"/>
    </location>
</feature>
<accession>A0A0H4QM50</accession>
<name>A0A0H4QM50_9LACO</name>
<proteinExistence type="predicted"/>
<dbReference type="InterPro" id="IPR013783">
    <property type="entry name" value="Ig-like_fold"/>
</dbReference>
<dbReference type="KEGG" id="lgn:ABM34_09755"/>
<dbReference type="Pfam" id="PF03217">
    <property type="entry name" value="SlpA"/>
    <property type="match status" value="1"/>
</dbReference>
<evidence type="ECO:0000313" key="4">
    <source>
        <dbReference type="Proteomes" id="UP000036106"/>
    </source>
</evidence>
<keyword evidence="1" id="KW-0732">Signal</keyword>
<dbReference type="PATRIC" id="fig|1007676.4.peg.1974"/>
<dbReference type="InterPro" id="IPR024968">
    <property type="entry name" value="SlpA_C_lactobacillus"/>
</dbReference>
<reference evidence="4" key="1">
    <citation type="submission" date="2015-07" db="EMBL/GenBank/DDBJ databases">
        <title>Lactobacillus ginsenosidimutans/EMML 3141/ whole genome sequencing.</title>
        <authorList>
            <person name="Kim M.K."/>
            <person name="Im W.-T."/>
            <person name="Srinivasan S."/>
            <person name="Lee J.-J."/>
        </authorList>
    </citation>
    <scope>NUCLEOTIDE SEQUENCE [LARGE SCALE GENOMIC DNA]</scope>
    <source>
        <strain evidence="4">EMML 3041</strain>
    </source>
</reference>
<dbReference type="Gene3D" id="2.60.40.10">
    <property type="entry name" value="Immunoglobulins"/>
    <property type="match status" value="1"/>
</dbReference>
<dbReference type="RefSeq" id="WP_048705376.1">
    <property type="nucleotide sequence ID" value="NZ_CP012034.1"/>
</dbReference>
<dbReference type="STRING" id="1007676.ABM34_09755"/>
<dbReference type="AlphaFoldDB" id="A0A0H4QM50"/>
<sequence>MKKTKRFVLTTAIMASLAMGGATTAVSVQNSQAAGIGDTITSIFSGSGLGSTATSGVNVNANGFKVVLPGGTEPTEENIEAAIGGTPSIAGLIPAKTSVSADGKTAIFTADLSGISSNQILTQIGNLIGKVVQVKVPITYSDSLTFKNGTTTANIKKGDKTFKLDGTVDGVYKTSPENATVEVTNDGGFNYAYAGTYSPTVKVSSDGTATSDDIQLTVNVLDASFQNLDQTVIKGANFDPNSVTGTDSIGQTLDMSTESSVNTSKVGKKTVKYTATDPSLDYKGDPIQWEVTGSVNVVDADSTQTINFVDANTGDTVDTTTLTGASGQTKSVDAPSGYDLVNDSDANITLQKGDHTSTVKVVKSGSSVQTPFSGTVSTYSNGGVVPLYNGDGTQTQRSLSANSDWATDQTKTMNGDKYYRVSTNEWVKASQVYEYTPTSSTITTNGDSIKGLYSINGNRSNRSLSPNSAWYTDRTASINGTTMYRVSTDEWVSSADVH</sequence>
<evidence type="ECO:0000256" key="1">
    <source>
        <dbReference type="SAM" id="SignalP"/>
    </source>
</evidence>
<organism evidence="3 4">
    <name type="scientific">Companilactobacillus ginsenosidimutans</name>
    <dbReference type="NCBI Taxonomy" id="1007676"/>
    <lineage>
        <taxon>Bacteria</taxon>
        <taxon>Bacillati</taxon>
        <taxon>Bacillota</taxon>
        <taxon>Bacilli</taxon>
        <taxon>Lactobacillales</taxon>
        <taxon>Lactobacillaceae</taxon>
        <taxon>Companilactobacillus</taxon>
    </lineage>
</organism>
<keyword evidence="4" id="KW-1185">Reference proteome</keyword>
<dbReference type="EMBL" id="CP012034">
    <property type="protein sequence ID" value="AKP67788.1"/>
    <property type="molecule type" value="Genomic_DNA"/>
</dbReference>
<gene>
    <name evidence="3" type="ORF">ABM34_09755</name>
</gene>
<protein>
    <recommendedName>
        <fullName evidence="2">S-layer protein C-terminal domain-containing protein</fullName>
    </recommendedName>
</protein>
<evidence type="ECO:0000313" key="3">
    <source>
        <dbReference type="EMBL" id="AKP67788.1"/>
    </source>
</evidence>
<evidence type="ECO:0000259" key="2">
    <source>
        <dbReference type="Pfam" id="PF03217"/>
    </source>
</evidence>
<dbReference type="Proteomes" id="UP000036106">
    <property type="component" value="Chromosome"/>
</dbReference>